<evidence type="ECO:0000256" key="2">
    <source>
        <dbReference type="ARBA" id="ARBA00022741"/>
    </source>
</evidence>
<dbReference type="InterPro" id="IPR036759">
    <property type="entry name" value="TPK_catalytic_sf"/>
</dbReference>
<sequence length="212" mass="23954">MKILIVAGLAEVLPNESFDRKIGVDRGSLFLIENGQEPDLAVGDFDSVSADEFEKISVSSKEIVKLPVQKDKTDLEVALDWVLEKFPEAELTIIGSLGGRLDHLLTNVFLPTRPQYQTLAEKITVIDQQNLVRYLLPGRHILYQIEPYRYIGFMQVESADTLAIEGAKYPLKAEENFSQIYASNEFISNKMTVSLDQGMVIVIYSRDRKEIN</sequence>
<dbReference type="EMBL" id="CP032627">
    <property type="protein sequence ID" value="AYG00874.1"/>
    <property type="molecule type" value="Genomic_DNA"/>
</dbReference>
<dbReference type="AlphaFoldDB" id="A0A387BF41"/>
<keyword evidence="8" id="KW-1185">Reference proteome</keyword>
<keyword evidence="1 7" id="KW-0808">Transferase</keyword>
<protein>
    <recommendedName>
        <fullName evidence="5">Thiamine diphosphokinase</fullName>
        <ecNumber evidence="5">2.7.6.2</ecNumber>
    </recommendedName>
</protein>
<dbReference type="KEGG" id="lact:D7I46_07040"/>
<feature type="domain" description="Thiamin pyrophosphokinase thiamin-binding" evidence="6">
    <location>
        <begin position="138"/>
        <end position="201"/>
    </location>
</feature>
<keyword evidence="4" id="KW-0067">ATP-binding</keyword>
<dbReference type="OrthoDB" id="9804377at2"/>
<evidence type="ECO:0000256" key="3">
    <source>
        <dbReference type="ARBA" id="ARBA00022777"/>
    </source>
</evidence>
<dbReference type="PANTHER" id="PTHR41299">
    <property type="entry name" value="THIAMINE PYROPHOSPHOKINASE"/>
    <property type="match status" value="1"/>
</dbReference>
<dbReference type="Pfam" id="PF04263">
    <property type="entry name" value="TPK_catalytic"/>
    <property type="match status" value="1"/>
</dbReference>
<dbReference type="InterPro" id="IPR053149">
    <property type="entry name" value="TPK"/>
</dbReference>
<dbReference type="CDD" id="cd07995">
    <property type="entry name" value="TPK"/>
    <property type="match status" value="1"/>
</dbReference>
<evidence type="ECO:0000256" key="5">
    <source>
        <dbReference type="NCBIfam" id="TIGR01378"/>
    </source>
</evidence>
<organism evidence="7 8">
    <name type="scientific">Lactococcus allomyrinae</name>
    <dbReference type="NCBI Taxonomy" id="2419773"/>
    <lineage>
        <taxon>Bacteria</taxon>
        <taxon>Bacillati</taxon>
        <taxon>Bacillota</taxon>
        <taxon>Bacilli</taxon>
        <taxon>Lactobacillales</taxon>
        <taxon>Streptococcaceae</taxon>
        <taxon>Lactococcus</taxon>
    </lineage>
</organism>
<dbReference type="Proteomes" id="UP000269374">
    <property type="component" value="Chromosome"/>
</dbReference>
<dbReference type="SUPFAM" id="SSF63999">
    <property type="entry name" value="Thiamin pyrophosphokinase, catalytic domain"/>
    <property type="match status" value="1"/>
</dbReference>
<evidence type="ECO:0000256" key="4">
    <source>
        <dbReference type="ARBA" id="ARBA00022840"/>
    </source>
</evidence>
<evidence type="ECO:0000313" key="8">
    <source>
        <dbReference type="Proteomes" id="UP000269374"/>
    </source>
</evidence>
<evidence type="ECO:0000259" key="6">
    <source>
        <dbReference type="SMART" id="SM00983"/>
    </source>
</evidence>
<dbReference type="InterPro" id="IPR006282">
    <property type="entry name" value="Thi_PPkinase"/>
</dbReference>
<dbReference type="RefSeq" id="WP_120772257.1">
    <property type="nucleotide sequence ID" value="NZ_CP032627.1"/>
</dbReference>
<dbReference type="NCBIfam" id="TIGR01378">
    <property type="entry name" value="thi_PPkinase"/>
    <property type="match status" value="1"/>
</dbReference>
<dbReference type="GO" id="GO:0005524">
    <property type="term" value="F:ATP binding"/>
    <property type="evidence" value="ECO:0007669"/>
    <property type="project" value="UniProtKB-KW"/>
</dbReference>
<name>A0A387BF41_9LACT</name>
<dbReference type="GO" id="GO:0009229">
    <property type="term" value="P:thiamine diphosphate biosynthetic process"/>
    <property type="evidence" value="ECO:0007669"/>
    <property type="project" value="InterPro"/>
</dbReference>
<dbReference type="GO" id="GO:0016301">
    <property type="term" value="F:kinase activity"/>
    <property type="evidence" value="ECO:0007669"/>
    <property type="project" value="UniProtKB-KW"/>
</dbReference>
<reference evidence="7 8" key="1">
    <citation type="submission" date="2018-09" db="EMBL/GenBank/DDBJ databases">
        <title>Genome sequencing of strain 1JSPR-7.</title>
        <authorList>
            <person name="Heo J."/>
            <person name="Kim S.-J."/>
            <person name="Kwon S.-W."/>
        </authorList>
    </citation>
    <scope>NUCLEOTIDE SEQUENCE [LARGE SCALE GENOMIC DNA]</scope>
    <source>
        <strain evidence="7 8">1JSPR-7</strain>
    </source>
</reference>
<dbReference type="GO" id="GO:0030975">
    <property type="term" value="F:thiamine binding"/>
    <property type="evidence" value="ECO:0007669"/>
    <property type="project" value="InterPro"/>
</dbReference>
<dbReference type="Gene3D" id="3.40.50.10240">
    <property type="entry name" value="Thiamin pyrophosphokinase, catalytic domain"/>
    <property type="match status" value="1"/>
</dbReference>
<dbReference type="InterPro" id="IPR007371">
    <property type="entry name" value="TPK_catalytic"/>
</dbReference>
<dbReference type="GO" id="GO:0006772">
    <property type="term" value="P:thiamine metabolic process"/>
    <property type="evidence" value="ECO:0007669"/>
    <property type="project" value="UniProtKB-UniRule"/>
</dbReference>
<evidence type="ECO:0000256" key="1">
    <source>
        <dbReference type="ARBA" id="ARBA00022679"/>
    </source>
</evidence>
<accession>A0A387BF41</accession>
<dbReference type="SMART" id="SM00983">
    <property type="entry name" value="TPK_B1_binding"/>
    <property type="match status" value="1"/>
</dbReference>
<proteinExistence type="predicted"/>
<gene>
    <name evidence="7" type="ORF">D7I46_07040</name>
</gene>
<dbReference type="EC" id="2.7.6.2" evidence="5"/>
<dbReference type="Pfam" id="PF04265">
    <property type="entry name" value="TPK_B1_binding"/>
    <property type="match status" value="1"/>
</dbReference>
<keyword evidence="3 7" id="KW-0418">Kinase</keyword>
<keyword evidence="2" id="KW-0547">Nucleotide-binding</keyword>
<dbReference type="PANTHER" id="PTHR41299:SF1">
    <property type="entry name" value="THIAMINE PYROPHOSPHOKINASE"/>
    <property type="match status" value="1"/>
</dbReference>
<dbReference type="InterPro" id="IPR007373">
    <property type="entry name" value="Thiamin_PyroPKinase_B1-bd"/>
</dbReference>
<dbReference type="GO" id="GO:0004788">
    <property type="term" value="F:thiamine diphosphokinase activity"/>
    <property type="evidence" value="ECO:0007669"/>
    <property type="project" value="UniProtKB-UniRule"/>
</dbReference>
<evidence type="ECO:0000313" key="7">
    <source>
        <dbReference type="EMBL" id="AYG00874.1"/>
    </source>
</evidence>